<evidence type="ECO:0000256" key="3">
    <source>
        <dbReference type="ARBA" id="ARBA00022989"/>
    </source>
</evidence>
<dbReference type="InterPro" id="IPR004864">
    <property type="entry name" value="LEA_2"/>
</dbReference>
<dbReference type="PANTHER" id="PTHR31234">
    <property type="entry name" value="LATE EMBRYOGENESIS ABUNDANT (LEA) HYDROXYPROLINE-RICH GLYCOPROTEIN FAMILY"/>
    <property type="match status" value="1"/>
</dbReference>
<gene>
    <name evidence="7" type="ORF">ZIOFF_049014</name>
</gene>
<dbReference type="Proteomes" id="UP000734854">
    <property type="component" value="Unassembled WGS sequence"/>
</dbReference>
<sequence>MTPTIFLPTTQINQSINASTAQDHLLCFAAPSIMEKKKKEEEQTKPLAASFSPSVAEEAATVGPDCPTTTRRGRRLLRCFLCFATAVAVAGLVILILSLTLLRAKNPTLSMTSLSIARIGVVVQPLSVNATLDAGIAIRNPNMASFLFGNSTTYFYYGGERVGVAYAAAGRVRARRSATVPMRVDVLVDRVATRLDLAVDFLAGADLRLASRTEIPGRINVMGLYKRDVEMELNCSMLMVISLARQEIRSTDCTATVR</sequence>
<evidence type="ECO:0000313" key="8">
    <source>
        <dbReference type="Proteomes" id="UP000734854"/>
    </source>
</evidence>
<keyword evidence="8" id="KW-1185">Reference proteome</keyword>
<dbReference type="PANTHER" id="PTHR31234:SF65">
    <property type="entry name" value="LATE EMBRYOGENESIS ABUNDANT PROTEIN, LEA_2 SUBGROUP"/>
    <property type="match status" value="1"/>
</dbReference>
<dbReference type="InterPro" id="IPR044839">
    <property type="entry name" value="NDR1-like"/>
</dbReference>
<comment type="caution">
    <text evidence="7">The sequence shown here is derived from an EMBL/GenBank/DDBJ whole genome shotgun (WGS) entry which is preliminary data.</text>
</comment>
<accession>A0A8J5G0B7</accession>
<keyword evidence="3 5" id="KW-1133">Transmembrane helix</keyword>
<dbReference type="Pfam" id="PF03168">
    <property type="entry name" value="LEA_2"/>
    <property type="match status" value="1"/>
</dbReference>
<keyword evidence="2 5" id="KW-0812">Transmembrane</keyword>
<evidence type="ECO:0000259" key="6">
    <source>
        <dbReference type="Pfam" id="PF03168"/>
    </source>
</evidence>
<evidence type="ECO:0000256" key="1">
    <source>
        <dbReference type="ARBA" id="ARBA00004167"/>
    </source>
</evidence>
<keyword evidence="4 5" id="KW-0472">Membrane</keyword>
<evidence type="ECO:0000313" key="7">
    <source>
        <dbReference type="EMBL" id="KAG6494001.1"/>
    </source>
</evidence>
<evidence type="ECO:0000256" key="5">
    <source>
        <dbReference type="SAM" id="Phobius"/>
    </source>
</evidence>
<reference evidence="7 8" key="1">
    <citation type="submission" date="2020-08" db="EMBL/GenBank/DDBJ databases">
        <title>Plant Genome Project.</title>
        <authorList>
            <person name="Zhang R.-G."/>
        </authorList>
    </citation>
    <scope>NUCLEOTIDE SEQUENCE [LARGE SCALE GENOMIC DNA]</scope>
    <source>
        <tissue evidence="7">Rhizome</tissue>
    </source>
</reference>
<feature type="domain" description="Late embryogenesis abundant protein LEA-2 subgroup" evidence="6">
    <location>
        <begin position="137"/>
        <end position="235"/>
    </location>
</feature>
<organism evidence="7 8">
    <name type="scientific">Zingiber officinale</name>
    <name type="common">Ginger</name>
    <name type="synonym">Amomum zingiber</name>
    <dbReference type="NCBI Taxonomy" id="94328"/>
    <lineage>
        <taxon>Eukaryota</taxon>
        <taxon>Viridiplantae</taxon>
        <taxon>Streptophyta</taxon>
        <taxon>Embryophyta</taxon>
        <taxon>Tracheophyta</taxon>
        <taxon>Spermatophyta</taxon>
        <taxon>Magnoliopsida</taxon>
        <taxon>Liliopsida</taxon>
        <taxon>Zingiberales</taxon>
        <taxon>Zingiberaceae</taxon>
        <taxon>Zingiber</taxon>
    </lineage>
</organism>
<evidence type="ECO:0000256" key="4">
    <source>
        <dbReference type="ARBA" id="ARBA00023136"/>
    </source>
</evidence>
<name>A0A8J5G0B7_ZINOF</name>
<dbReference type="EMBL" id="JACMSC010000013">
    <property type="protein sequence ID" value="KAG6494001.1"/>
    <property type="molecule type" value="Genomic_DNA"/>
</dbReference>
<evidence type="ECO:0000256" key="2">
    <source>
        <dbReference type="ARBA" id="ARBA00022692"/>
    </source>
</evidence>
<dbReference type="GO" id="GO:0016020">
    <property type="term" value="C:membrane"/>
    <property type="evidence" value="ECO:0007669"/>
    <property type="project" value="UniProtKB-SubCell"/>
</dbReference>
<proteinExistence type="predicted"/>
<dbReference type="GO" id="GO:0098542">
    <property type="term" value="P:defense response to other organism"/>
    <property type="evidence" value="ECO:0007669"/>
    <property type="project" value="InterPro"/>
</dbReference>
<comment type="subcellular location">
    <subcellularLocation>
        <location evidence="1">Membrane</location>
        <topology evidence="1">Single-pass membrane protein</topology>
    </subcellularLocation>
</comment>
<protein>
    <recommendedName>
        <fullName evidence="6">Late embryogenesis abundant protein LEA-2 subgroup domain-containing protein</fullName>
    </recommendedName>
</protein>
<dbReference type="AlphaFoldDB" id="A0A8J5G0B7"/>
<feature type="transmembrane region" description="Helical" evidence="5">
    <location>
        <begin position="80"/>
        <end position="102"/>
    </location>
</feature>